<organism evidence="2 3">
    <name type="scientific">Actinacidiphila rubida</name>
    <dbReference type="NCBI Taxonomy" id="310780"/>
    <lineage>
        <taxon>Bacteria</taxon>
        <taxon>Bacillati</taxon>
        <taxon>Actinomycetota</taxon>
        <taxon>Actinomycetes</taxon>
        <taxon>Kitasatosporales</taxon>
        <taxon>Streptomycetaceae</taxon>
        <taxon>Actinacidiphila</taxon>
    </lineage>
</organism>
<keyword evidence="1" id="KW-0812">Transmembrane</keyword>
<name>A0A1H8SC14_9ACTN</name>
<gene>
    <name evidence="2" type="ORF">SAMN05216267_104117</name>
</gene>
<keyword evidence="3" id="KW-1185">Reference proteome</keyword>
<feature type="transmembrane region" description="Helical" evidence="1">
    <location>
        <begin position="44"/>
        <end position="64"/>
    </location>
</feature>
<reference evidence="2 3" key="1">
    <citation type="submission" date="2016-10" db="EMBL/GenBank/DDBJ databases">
        <authorList>
            <person name="de Groot N.N."/>
        </authorList>
    </citation>
    <scope>NUCLEOTIDE SEQUENCE [LARGE SCALE GENOMIC DNA]</scope>
    <source>
        <strain evidence="2 3">CGMCC 4.2026</strain>
    </source>
</reference>
<dbReference type="RefSeq" id="WP_075018024.1">
    <property type="nucleotide sequence ID" value="NZ_FODD01000041.1"/>
</dbReference>
<sequence>MKWIRSFALFWYDFVVGDDWRVAAGVAVALGATAGLVHGAGVNAWWLLPVAVVALLGLSLRRAVAAAR</sequence>
<accession>A0A1H8SC14</accession>
<dbReference type="Proteomes" id="UP000181951">
    <property type="component" value="Unassembled WGS sequence"/>
</dbReference>
<evidence type="ECO:0000256" key="1">
    <source>
        <dbReference type="SAM" id="Phobius"/>
    </source>
</evidence>
<keyword evidence="1" id="KW-0472">Membrane</keyword>
<evidence type="ECO:0000313" key="2">
    <source>
        <dbReference type="EMBL" id="SEO76589.1"/>
    </source>
</evidence>
<dbReference type="AlphaFoldDB" id="A0A1H8SC14"/>
<proteinExistence type="predicted"/>
<protein>
    <submittedName>
        <fullName evidence="2">Uncharacterized protein</fullName>
    </submittedName>
</protein>
<evidence type="ECO:0000313" key="3">
    <source>
        <dbReference type="Proteomes" id="UP000181951"/>
    </source>
</evidence>
<dbReference type="STRING" id="310780.SAMN05216267_104117"/>
<dbReference type="EMBL" id="FODD01000041">
    <property type="protein sequence ID" value="SEO76589.1"/>
    <property type="molecule type" value="Genomic_DNA"/>
</dbReference>
<feature type="transmembrane region" description="Helical" evidence="1">
    <location>
        <begin position="20"/>
        <end position="38"/>
    </location>
</feature>
<keyword evidence="1" id="KW-1133">Transmembrane helix</keyword>